<accession>A0A0G3H2A0</accession>
<dbReference type="KEGG" id="cted:CTEST_00345"/>
<evidence type="ECO:0000313" key="2">
    <source>
        <dbReference type="EMBL" id="AKK07539.1"/>
    </source>
</evidence>
<name>A0A0G3H2A0_9CORY</name>
<sequence>MDGKTVIKAFASFVVGVLAYCAIIAPLTNEGSYGSVVFEKLTSIGIAYTAIAIVLCAIWLAAIALIKKKR</sequence>
<feature type="transmembrane region" description="Helical" evidence="1">
    <location>
        <begin position="7"/>
        <end position="25"/>
    </location>
</feature>
<protein>
    <submittedName>
        <fullName evidence="2">Uncharacterized protein</fullName>
    </submittedName>
</protein>
<keyword evidence="3" id="KW-1185">Reference proteome</keyword>
<reference evidence="2 3" key="1">
    <citation type="journal article" date="2015" name="Genome Announc.">
        <title>Complete Genome Sequence of the Type Strain Corynebacterium testudinoris DSM 44614, Recovered from Necrotic Lesions in the Mouth of a Tortoise.</title>
        <authorList>
            <person name="Ruckert C."/>
            <person name="Kriete M."/>
            <person name="Jaenicke S."/>
            <person name="Winkler A."/>
            <person name="Tauch A."/>
        </authorList>
    </citation>
    <scope>NUCLEOTIDE SEQUENCE [LARGE SCALE GENOMIC DNA]</scope>
    <source>
        <strain evidence="2 3">DSM 44614</strain>
    </source>
</reference>
<dbReference type="AlphaFoldDB" id="A0A0G3H2A0"/>
<gene>
    <name evidence="2" type="ORF">CTEST_00345</name>
</gene>
<keyword evidence="1" id="KW-1133">Transmembrane helix</keyword>
<organism evidence="2 3">
    <name type="scientific">Corynebacterium testudinoris</name>
    <dbReference type="NCBI Taxonomy" id="136857"/>
    <lineage>
        <taxon>Bacteria</taxon>
        <taxon>Bacillati</taxon>
        <taxon>Actinomycetota</taxon>
        <taxon>Actinomycetes</taxon>
        <taxon>Mycobacteriales</taxon>
        <taxon>Corynebacteriaceae</taxon>
        <taxon>Corynebacterium</taxon>
    </lineage>
</organism>
<dbReference type="EMBL" id="CP011545">
    <property type="protein sequence ID" value="AKK07539.1"/>
    <property type="molecule type" value="Genomic_DNA"/>
</dbReference>
<reference evidence="3" key="2">
    <citation type="submission" date="2015-05" db="EMBL/GenBank/DDBJ databases">
        <title>Complete genome sequence of Corynebacterium testudinoris DSM 44614, recovered from necrotic lesions in the mouth of a tortoise.</title>
        <authorList>
            <person name="Ruckert C."/>
            <person name="Albersmeier A."/>
            <person name="Winkler A."/>
            <person name="Tauch A."/>
        </authorList>
    </citation>
    <scope>NUCLEOTIDE SEQUENCE [LARGE SCALE GENOMIC DNA]</scope>
    <source>
        <strain evidence="3">DSM 44614</strain>
    </source>
</reference>
<keyword evidence="1" id="KW-0812">Transmembrane</keyword>
<dbReference type="PATRIC" id="fig|136857.5.peg.68"/>
<evidence type="ECO:0000256" key="1">
    <source>
        <dbReference type="SAM" id="Phobius"/>
    </source>
</evidence>
<evidence type="ECO:0000313" key="3">
    <source>
        <dbReference type="Proteomes" id="UP000035540"/>
    </source>
</evidence>
<feature type="transmembrane region" description="Helical" evidence="1">
    <location>
        <begin position="45"/>
        <end position="66"/>
    </location>
</feature>
<keyword evidence="1" id="KW-0472">Membrane</keyword>
<dbReference type="Proteomes" id="UP000035540">
    <property type="component" value="Chromosome"/>
</dbReference>
<proteinExistence type="predicted"/>